<proteinExistence type="predicted"/>
<accession>A0AAE0GAP9</accession>
<dbReference type="Proteomes" id="UP001190700">
    <property type="component" value="Unassembled WGS sequence"/>
</dbReference>
<protein>
    <submittedName>
        <fullName evidence="2">Uncharacterized protein</fullName>
    </submittedName>
</protein>
<dbReference type="AlphaFoldDB" id="A0AAE0GAP9"/>
<sequence>MLLSPLGVGRVNSGGYSACVPAGDCKRRQVLINLFLLFSSQICEEGHSIKQHPAVSSVFYFDNIGGATAVFGQTKCPDKAGLLPVLPSDVAFTLPYPNQLFLFRGDLYHAVTHAPETPGHMRPTSLRPRRTLLINWWRTRPGGPADLPPCFIFDPSCASEGLLENEATSEQHKRVPPCQSDLNFEFEHDMEDWRQQKIPLHLLGDHGTPPMMVLYKPPAGAMAENDTEWPHHYARKSAAPPADEGNPLVSS</sequence>
<name>A0AAE0GAP9_9CHLO</name>
<keyword evidence="3" id="KW-1185">Reference proteome</keyword>
<comment type="caution">
    <text evidence="2">The sequence shown here is derived from an EMBL/GenBank/DDBJ whole genome shotgun (WGS) entry which is preliminary data.</text>
</comment>
<evidence type="ECO:0000256" key="1">
    <source>
        <dbReference type="SAM" id="MobiDB-lite"/>
    </source>
</evidence>
<organism evidence="2 3">
    <name type="scientific">Cymbomonas tetramitiformis</name>
    <dbReference type="NCBI Taxonomy" id="36881"/>
    <lineage>
        <taxon>Eukaryota</taxon>
        <taxon>Viridiplantae</taxon>
        <taxon>Chlorophyta</taxon>
        <taxon>Pyramimonadophyceae</taxon>
        <taxon>Pyramimonadales</taxon>
        <taxon>Pyramimonadaceae</taxon>
        <taxon>Cymbomonas</taxon>
    </lineage>
</organism>
<evidence type="ECO:0000313" key="2">
    <source>
        <dbReference type="EMBL" id="KAK3274527.1"/>
    </source>
</evidence>
<dbReference type="EMBL" id="LGRX02007669">
    <property type="protein sequence ID" value="KAK3274527.1"/>
    <property type="molecule type" value="Genomic_DNA"/>
</dbReference>
<evidence type="ECO:0000313" key="3">
    <source>
        <dbReference type="Proteomes" id="UP001190700"/>
    </source>
</evidence>
<gene>
    <name evidence="2" type="ORF">CYMTET_17289</name>
</gene>
<reference evidence="2 3" key="1">
    <citation type="journal article" date="2015" name="Genome Biol. Evol.">
        <title>Comparative Genomics of a Bacterivorous Green Alga Reveals Evolutionary Causalities and Consequences of Phago-Mixotrophic Mode of Nutrition.</title>
        <authorList>
            <person name="Burns J.A."/>
            <person name="Paasch A."/>
            <person name="Narechania A."/>
            <person name="Kim E."/>
        </authorList>
    </citation>
    <scope>NUCLEOTIDE SEQUENCE [LARGE SCALE GENOMIC DNA]</scope>
    <source>
        <strain evidence="2 3">PLY_AMNH</strain>
    </source>
</reference>
<feature type="region of interest" description="Disordered" evidence="1">
    <location>
        <begin position="228"/>
        <end position="251"/>
    </location>
</feature>